<proteinExistence type="predicted"/>
<evidence type="ECO:0000256" key="2">
    <source>
        <dbReference type="ARBA" id="ARBA00023015"/>
    </source>
</evidence>
<keyword evidence="9" id="KW-1185">Reference proteome</keyword>
<feature type="region of interest" description="Disordered" evidence="6">
    <location>
        <begin position="1"/>
        <end position="63"/>
    </location>
</feature>
<dbReference type="GO" id="GO:0016593">
    <property type="term" value="C:Cdc73/Paf1 complex"/>
    <property type="evidence" value="ECO:0007669"/>
    <property type="project" value="TreeGrafter"/>
</dbReference>
<keyword evidence="5" id="KW-0175">Coiled coil</keyword>
<evidence type="ECO:0000256" key="5">
    <source>
        <dbReference type="SAM" id="Coils"/>
    </source>
</evidence>
<evidence type="ECO:0000256" key="6">
    <source>
        <dbReference type="SAM" id="MobiDB-lite"/>
    </source>
</evidence>
<feature type="compositionally biased region" description="Basic and acidic residues" evidence="6">
    <location>
        <begin position="87"/>
        <end position="111"/>
    </location>
</feature>
<dbReference type="GO" id="GO:0003677">
    <property type="term" value="F:DNA binding"/>
    <property type="evidence" value="ECO:0007669"/>
    <property type="project" value="InterPro"/>
</dbReference>
<dbReference type="SMART" id="SM00719">
    <property type="entry name" value="Plus3"/>
    <property type="match status" value="1"/>
</dbReference>
<dbReference type="InterPro" id="IPR036128">
    <property type="entry name" value="Plus3-like_sf"/>
</dbReference>
<feature type="compositionally biased region" description="Acidic residues" evidence="6">
    <location>
        <begin position="138"/>
        <end position="147"/>
    </location>
</feature>
<reference evidence="8" key="1">
    <citation type="submission" date="2009-08" db="EMBL/GenBank/DDBJ databases">
        <title>Annotation of Salpingoeca rosetta.</title>
        <authorList>
            <consortium name="The Broad Institute Genome Sequencing Platform"/>
            <person name="Russ C."/>
            <person name="Cuomo C."/>
            <person name="Burger G."/>
            <person name="Gray M.W."/>
            <person name="Holland P.W.H."/>
            <person name="King N."/>
            <person name="Lang F.B.F."/>
            <person name="Roger A.J."/>
            <person name="Ruiz-Trillo I."/>
            <person name="Young S.K."/>
            <person name="Zeng Q."/>
            <person name="Gargeya S."/>
            <person name="Alvarado L."/>
            <person name="Berlin A."/>
            <person name="Chapman S.B."/>
            <person name="Chen Z."/>
            <person name="Freedman E."/>
            <person name="Gellesch M."/>
            <person name="Goldberg J."/>
            <person name="Griggs A."/>
            <person name="Gujja S."/>
            <person name="Heilman E."/>
            <person name="Heiman D."/>
            <person name="Howarth C."/>
            <person name="Mehta T."/>
            <person name="Neiman D."/>
            <person name="Pearson M."/>
            <person name="Roberts A."/>
            <person name="Saif S."/>
            <person name="Shea T."/>
            <person name="Shenoy N."/>
            <person name="Sisk P."/>
            <person name="Stolte C."/>
            <person name="Sykes S."/>
            <person name="White J."/>
            <person name="Yandava C."/>
            <person name="Haas B."/>
            <person name="Nusbaum C."/>
            <person name="Birren B."/>
        </authorList>
    </citation>
    <scope>NUCLEOTIDE SEQUENCE</scope>
    <source>
        <strain evidence="8">ATCC 50818</strain>
    </source>
</reference>
<evidence type="ECO:0000256" key="3">
    <source>
        <dbReference type="ARBA" id="ARBA00023163"/>
    </source>
</evidence>
<sequence length="645" mass="72499">MSSSSDSGSDLDVADAEMMLMGTSRTKKKQPASQRRKAPAKRAKVIVESDEEDEDSDDDVFTHKYNEDLYVDEEDRKYLEGLTELERELELNRRNEEREKAKQRWEMEREIKRKAKRQQAAARRKSPRRTRAQPTVASEDEEEDLDETQGAGYVDEEEAESDYEAEIGGNQMVTALEEEEEIEPQKDETPATLEQLESIRATRTKLLEWCHEAHFPETAAGMMVRINLGESQPGVSTYRLGQIVRVEEKRLYELRDGRERTKTRFYVLVQHGRSRRPFRMSFVSNGPILQKEFMKWQAAIEKDNMAFPTADDVSRKRAELEALKTRVRTGEDILYTIESKRKCECATTNLAREIDGLRLEMHRVQASKEEKEQKLSERRAALRQEENYDDDDVAEDEDEQATALRDEIQALTRRETDIVDTIDRLERKKQSEAERRRANTFDTNKLNERNIRAEKLQRKLLSERTRTRDADDVFQRRRAFSKKGRNLNATSNAKGKDSQDKDKIEGGADSSSAASQAAAEGMTGTGTDSDANAGGQGAQDGKQEGASATTATATAAPAVADDATKKSANVTDLHNFQLEGVELPDIDVSADLMAVPSLVTPSMPAPVSASLASSSSSSSTAASKGKKSGRRGLNLKAYKKKHGLV</sequence>
<feature type="compositionally biased region" description="Low complexity" evidence="6">
    <location>
        <begin position="508"/>
        <end position="519"/>
    </location>
</feature>
<feature type="compositionally biased region" description="Acidic residues" evidence="6">
    <location>
        <begin position="48"/>
        <end position="59"/>
    </location>
</feature>
<evidence type="ECO:0000256" key="4">
    <source>
        <dbReference type="ARBA" id="ARBA00023242"/>
    </source>
</evidence>
<evidence type="ECO:0000259" key="7">
    <source>
        <dbReference type="PROSITE" id="PS51360"/>
    </source>
</evidence>
<dbReference type="STRING" id="946362.F2U248"/>
<dbReference type="EMBL" id="GL832959">
    <property type="protein sequence ID" value="EGD81700.1"/>
    <property type="molecule type" value="Genomic_DNA"/>
</dbReference>
<dbReference type="PANTHER" id="PTHR13115">
    <property type="entry name" value="RNA POLYMERASE-ASSOCIATED PROTEIN RTF1 HOMOLOG"/>
    <property type="match status" value="1"/>
</dbReference>
<dbReference type="KEGG" id="sre:PTSG_02413"/>
<accession>F2U248</accession>
<feature type="region of interest" description="Disordered" evidence="6">
    <location>
        <begin position="603"/>
        <end position="645"/>
    </location>
</feature>
<feature type="coiled-coil region" evidence="5">
    <location>
        <begin position="354"/>
        <end position="428"/>
    </location>
</feature>
<name>F2U248_SALR5</name>
<feature type="region of interest" description="Disordered" evidence="6">
    <location>
        <begin position="87"/>
        <end position="162"/>
    </location>
</feature>
<dbReference type="InParanoid" id="F2U248"/>
<dbReference type="GeneID" id="16077496"/>
<protein>
    <recommendedName>
        <fullName evidence="7">Plus3 domain-containing protein</fullName>
    </recommendedName>
</protein>
<dbReference type="Pfam" id="PF03126">
    <property type="entry name" value="Plus-3"/>
    <property type="match status" value="1"/>
</dbReference>
<keyword evidence="4" id="KW-0539">Nucleus</keyword>
<dbReference type="AlphaFoldDB" id="F2U248"/>
<keyword evidence="2" id="KW-0805">Transcription regulation</keyword>
<feature type="compositionally biased region" description="Basic residues" evidence="6">
    <location>
        <begin position="476"/>
        <end position="485"/>
    </location>
</feature>
<evidence type="ECO:0000256" key="1">
    <source>
        <dbReference type="ARBA" id="ARBA00004123"/>
    </source>
</evidence>
<evidence type="ECO:0000313" key="8">
    <source>
        <dbReference type="EMBL" id="EGD81700.1"/>
    </source>
</evidence>
<feature type="compositionally biased region" description="Low complexity" evidence="6">
    <location>
        <begin position="544"/>
        <end position="561"/>
    </location>
</feature>
<feature type="region of interest" description="Disordered" evidence="6">
    <location>
        <begin position="462"/>
        <end position="562"/>
    </location>
</feature>
<feature type="compositionally biased region" description="Low complexity" evidence="6">
    <location>
        <begin position="1"/>
        <end position="11"/>
    </location>
</feature>
<dbReference type="Gene3D" id="3.90.70.200">
    <property type="entry name" value="Plus-3 domain"/>
    <property type="match status" value="1"/>
</dbReference>
<dbReference type="GO" id="GO:1990269">
    <property type="term" value="F:RNA polymerase II C-terminal domain phosphoserine binding"/>
    <property type="evidence" value="ECO:0007669"/>
    <property type="project" value="TreeGrafter"/>
</dbReference>
<dbReference type="RefSeq" id="XP_004996904.1">
    <property type="nucleotide sequence ID" value="XM_004996847.1"/>
</dbReference>
<dbReference type="SUPFAM" id="SSF159042">
    <property type="entry name" value="Plus3-like"/>
    <property type="match status" value="1"/>
</dbReference>
<keyword evidence="3" id="KW-0804">Transcription</keyword>
<feature type="compositionally biased region" description="Basic and acidic residues" evidence="6">
    <location>
        <begin position="462"/>
        <end position="475"/>
    </location>
</feature>
<dbReference type="PROSITE" id="PS51360">
    <property type="entry name" value="PLUS3"/>
    <property type="match status" value="1"/>
</dbReference>
<dbReference type="PANTHER" id="PTHR13115:SF8">
    <property type="entry name" value="RNA POLYMERASE-ASSOCIATED PROTEIN RTF1 HOMOLOG"/>
    <property type="match status" value="1"/>
</dbReference>
<feature type="compositionally biased region" description="Basic and acidic residues" evidence="6">
    <location>
        <begin position="494"/>
        <end position="506"/>
    </location>
</feature>
<dbReference type="OrthoDB" id="166375at2759"/>
<feature type="compositionally biased region" description="Basic residues" evidence="6">
    <location>
        <begin position="25"/>
        <end position="44"/>
    </location>
</feature>
<comment type="subcellular location">
    <subcellularLocation>
        <location evidence="1">Nucleus</location>
    </subcellularLocation>
</comment>
<dbReference type="eggNOG" id="KOG2402">
    <property type="taxonomic scope" value="Eukaryota"/>
</dbReference>
<gene>
    <name evidence="8" type="ORF">PTSG_02413</name>
</gene>
<dbReference type="Proteomes" id="UP000007799">
    <property type="component" value="Unassembled WGS sequence"/>
</dbReference>
<feature type="compositionally biased region" description="Basic residues" evidence="6">
    <location>
        <begin position="112"/>
        <end position="131"/>
    </location>
</feature>
<dbReference type="InterPro" id="IPR004343">
    <property type="entry name" value="Plus-3_dom"/>
</dbReference>
<evidence type="ECO:0000313" key="9">
    <source>
        <dbReference type="Proteomes" id="UP000007799"/>
    </source>
</evidence>
<organism evidence="8 9">
    <name type="scientific">Salpingoeca rosetta (strain ATCC 50818 / BSB-021)</name>
    <dbReference type="NCBI Taxonomy" id="946362"/>
    <lineage>
        <taxon>Eukaryota</taxon>
        <taxon>Choanoflagellata</taxon>
        <taxon>Craspedida</taxon>
        <taxon>Salpingoecidae</taxon>
        <taxon>Salpingoeca</taxon>
    </lineage>
</organism>
<feature type="compositionally biased region" description="Low complexity" evidence="6">
    <location>
        <begin position="603"/>
        <end position="623"/>
    </location>
</feature>
<dbReference type="OMA" id="SIKHEMD"/>
<feature type="domain" description="Plus3" evidence="7">
    <location>
        <begin position="190"/>
        <end position="325"/>
    </location>
</feature>